<evidence type="ECO:0000313" key="4">
    <source>
        <dbReference type="EMBL" id="SLN23848.1"/>
    </source>
</evidence>
<evidence type="ECO:0000256" key="1">
    <source>
        <dbReference type="ARBA" id="ARBA00022729"/>
    </source>
</evidence>
<dbReference type="Gene3D" id="3.40.50.2300">
    <property type="match status" value="2"/>
</dbReference>
<evidence type="ECO:0000313" key="5">
    <source>
        <dbReference type="Proteomes" id="UP000193778"/>
    </source>
</evidence>
<keyword evidence="5" id="KW-1185">Reference proteome</keyword>
<dbReference type="AlphaFoldDB" id="A0A1X6YL75"/>
<dbReference type="InterPro" id="IPR028082">
    <property type="entry name" value="Peripla_BP_I"/>
</dbReference>
<proteinExistence type="predicted"/>
<dbReference type="SUPFAM" id="SSF53822">
    <property type="entry name" value="Periplasmic binding protein-like I"/>
    <property type="match status" value="1"/>
</dbReference>
<dbReference type="EMBL" id="FWFP01000002">
    <property type="protein sequence ID" value="SLN23848.1"/>
    <property type="molecule type" value="Genomic_DNA"/>
</dbReference>
<dbReference type="PANTHER" id="PTHR43208:SF1">
    <property type="entry name" value="ABC TRANSPORTER SUBSTRATE-BINDING PROTEIN"/>
    <property type="match status" value="1"/>
</dbReference>
<dbReference type="InterPro" id="IPR052910">
    <property type="entry name" value="ABC-Purine-Binding"/>
</dbReference>
<dbReference type="Proteomes" id="UP000193778">
    <property type="component" value="Unassembled WGS sequence"/>
</dbReference>
<dbReference type="GO" id="GO:0005886">
    <property type="term" value="C:plasma membrane"/>
    <property type="evidence" value="ECO:0007669"/>
    <property type="project" value="InterPro"/>
</dbReference>
<evidence type="ECO:0000256" key="2">
    <source>
        <dbReference type="SAM" id="SignalP"/>
    </source>
</evidence>
<dbReference type="Pfam" id="PF02608">
    <property type="entry name" value="Bmp"/>
    <property type="match status" value="1"/>
</dbReference>
<accession>A0A1X6YL75</accession>
<dbReference type="RefSeq" id="WP_085821448.1">
    <property type="nucleotide sequence ID" value="NZ_FWFP01000002.1"/>
</dbReference>
<protein>
    <submittedName>
        <fullName evidence="4">Purine-binding protein</fullName>
    </submittedName>
</protein>
<dbReference type="CDD" id="cd19963">
    <property type="entry name" value="PBP1_BMP-like"/>
    <property type="match status" value="1"/>
</dbReference>
<feature type="chain" id="PRO_5013095343" evidence="2">
    <location>
        <begin position="23"/>
        <end position="357"/>
    </location>
</feature>
<feature type="signal peptide" evidence="2">
    <location>
        <begin position="1"/>
        <end position="22"/>
    </location>
</feature>
<name>A0A1X6YL75_9RHOB</name>
<keyword evidence="1 2" id="KW-0732">Signal</keyword>
<dbReference type="PANTHER" id="PTHR43208">
    <property type="entry name" value="ABC TRANSPORTER SUBSTRATE-BINDING PROTEIN"/>
    <property type="match status" value="1"/>
</dbReference>
<feature type="domain" description="ABC transporter substrate-binding protein PnrA-like" evidence="3">
    <location>
        <begin position="25"/>
        <end position="304"/>
    </location>
</feature>
<dbReference type="InterPro" id="IPR003760">
    <property type="entry name" value="PnrA-like"/>
</dbReference>
<sequence length="357" mass="38564">MKFTSLLTSAAMALGLATTAMAEDKTKVGFVYVGPVGDGGWTYEHNKGRLAVEEEFGDKVETVFVESVPEGPDAERVMTQMALEGADLIFTTSFGYMDPTINVAKKFPNVKFEHATGYKTADNVSVYSARFYEGRAVQGHIAGKMTKSNTIGYIGSYPIPEVIRGINSAYVHAKKVNPDVEFKIIWAYTWFDPAKEADAASVLIEQGADVILQHTDSTAPQAAAQEAGNVITFGQASDMSEYAPFPRVSSIIDDWAPYYIARTQAVMDGTWESANTWDGIREGMVAIGEISDAVPADVKEEALALKAAMAAGEYHPFTGPLKKQDGSDWLGEGETADDGTLAGMNFYVEGLEGEIPQ</sequence>
<reference evidence="5" key="1">
    <citation type="submission" date="2017-03" db="EMBL/GenBank/DDBJ databases">
        <authorList>
            <person name="Rodrigo-Torres L."/>
            <person name="Arahal R.D."/>
            <person name="Lucena T."/>
        </authorList>
    </citation>
    <scope>NUCLEOTIDE SEQUENCE [LARGE SCALE GENOMIC DNA]</scope>
    <source>
        <strain evidence="5">CECT 8411</strain>
    </source>
</reference>
<evidence type="ECO:0000259" key="3">
    <source>
        <dbReference type="Pfam" id="PF02608"/>
    </source>
</evidence>
<organism evidence="4 5">
    <name type="scientific">Ruegeria meonggei</name>
    <dbReference type="NCBI Taxonomy" id="1446476"/>
    <lineage>
        <taxon>Bacteria</taxon>
        <taxon>Pseudomonadati</taxon>
        <taxon>Pseudomonadota</taxon>
        <taxon>Alphaproteobacteria</taxon>
        <taxon>Rhodobacterales</taxon>
        <taxon>Roseobacteraceae</taxon>
        <taxon>Ruegeria</taxon>
    </lineage>
</organism>
<gene>
    <name evidence="4" type="ORF">RUM8411_00930</name>
</gene>
<dbReference type="OrthoDB" id="9781639at2"/>